<comment type="caution">
    <text evidence="5">The sequence shown here is derived from an EMBL/GenBank/DDBJ whole genome shotgun (WGS) entry which is preliminary data.</text>
</comment>
<feature type="domain" description="HTH merR-type" evidence="4">
    <location>
        <begin position="5"/>
        <end position="72"/>
    </location>
</feature>
<dbReference type="EMBL" id="WJXB01000004">
    <property type="protein sequence ID" value="MRN53980.1"/>
    <property type="molecule type" value="Genomic_DNA"/>
</dbReference>
<dbReference type="SUPFAM" id="SSF46955">
    <property type="entry name" value="Putative DNA-binding domain"/>
    <property type="match status" value="1"/>
</dbReference>
<dbReference type="InterPro" id="IPR011256">
    <property type="entry name" value="Reg_factor_effector_dom_sf"/>
</dbReference>
<sequence>MELQTISEVTKNYQISTRTLRYYEQIGLLQSLKKEGYAYRTYDECSLKRLEQILILRKLRIPLKEIQRILQSEETQVALNVFQGKIQELSNEIWTLSAIQRVLNQLVIYLSEHVEVKMNPEYLSEESILQVIEALPVTKNKLKEEPTMNDLNLADNYLSQLKDVRIVYLAPVSVASIHCAGGSPEYDTGNELRKFMIQTNLKEVKPDLRHFGFNHPNGLKPDGSDHGYERWVTIPDNMEVPEPFVKKIFPGGLYAAHMIPMGNFEEWGWLTDWVRNSNEYEPNWGDPDCMNGSLEEHLNYINQYHLSNEEIDKSLQLDLLLPIKSKG</sequence>
<dbReference type="AlphaFoldDB" id="A0A7X2L299"/>
<dbReference type="InterPro" id="IPR029441">
    <property type="entry name" value="Cass2"/>
</dbReference>
<dbReference type="PANTHER" id="PTHR30204">
    <property type="entry name" value="REDOX-CYCLING DRUG-SENSING TRANSCRIPTIONAL ACTIVATOR SOXR"/>
    <property type="match status" value="1"/>
</dbReference>
<evidence type="ECO:0000256" key="1">
    <source>
        <dbReference type="ARBA" id="ARBA00023015"/>
    </source>
</evidence>
<keyword evidence="2" id="KW-0238">DNA-binding</keyword>
<evidence type="ECO:0000313" key="5">
    <source>
        <dbReference type="EMBL" id="MRN53980.1"/>
    </source>
</evidence>
<dbReference type="Pfam" id="PF14526">
    <property type="entry name" value="Cass2"/>
    <property type="match status" value="1"/>
</dbReference>
<proteinExistence type="predicted"/>
<dbReference type="RefSeq" id="WP_154119006.1">
    <property type="nucleotide sequence ID" value="NZ_WJXB01000004.1"/>
</dbReference>
<keyword evidence="6" id="KW-1185">Reference proteome</keyword>
<dbReference type="InterPro" id="IPR000551">
    <property type="entry name" value="MerR-type_HTH_dom"/>
</dbReference>
<name>A0A7X2L299_9BACL</name>
<dbReference type="PROSITE" id="PS50937">
    <property type="entry name" value="HTH_MERR_2"/>
    <property type="match status" value="1"/>
</dbReference>
<keyword evidence="3" id="KW-0804">Transcription</keyword>
<dbReference type="CDD" id="cd00592">
    <property type="entry name" value="HTH_MerR-like"/>
    <property type="match status" value="1"/>
</dbReference>
<dbReference type="GO" id="GO:0003700">
    <property type="term" value="F:DNA-binding transcription factor activity"/>
    <property type="evidence" value="ECO:0007669"/>
    <property type="project" value="InterPro"/>
</dbReference>
<keyword evidence="1" id="KW-0805">Transcription regulation</keyword>
<protein>
    <submittedName>
        <fullName evidence="5">MerR family transcriptional regulator</fullName>
    </submittedName>
</protein>
<evidence type="ECO:0000256" key="2">
    <source>
        <dbReference type="ARBA" id="ARBA00023125"/>
    </source>
</evidence>
<dbReference type="GO" id="GO:0003677">
    <property type="term" value="F:DNA binding"/>
    <property type="evidence" value="ECO:0007669"/>
    <property type="project" value="UniProtKB-KW"/>
</dbReference>
<dbReference type="PANTHER" id="PTHR30204:SF94">
    <property type="entry name" value="HEAVY METAL-DEPENDENT TRANSCRIPTIONAL REGULATOR HI_0293-RELATED"/>
    <property type="match status" value="1"/>
</dbReference>
<organism evidence="5 6">
    <name type="scientific">Paenibacillus monticola</name>
    <dbReference type="NCBI Taxonomy" id="2666075"/>
    <lineage>
        <taxon>Bacteria</taxon>
        <taxon>Bacillati</taxon>
        <taxon>Bacillota</taxon>
        <taxon>Bacilli</taxon>
        <taxon>Bacillales</taxon>
        <taxon>Paenibacillaceae</taxon>
        <taxon>Paenibacillus</taxon>
    </lineage>
</organism>
<dbReference type="SMART" id="SM00422">
    <property type="entry name" value="HTH_MERR"/>
    <property type="match status" value="1"/>
</dbReference>
<evidence type="ECO:0000256" key="3">
    <source>
        <dbReference type="ARBA" id="ARBA00023163"/>
    </source>
</evidence>
<dbReference type="Gene3D" id="3.20.80.10">
    <property type="entry name" value="Regulatory factor, effector binding domain"/>
    <property type="match status" value="1"/>
</dbReference>
<dbReference type="Pfam" id="PF13411">
    <property type="entry name" value="MerR_1"/>
    <property type="match status" value="1"/>
</dbReference>
<evidence type="ECO:0000259" key="4">
    <source>
        <dbReference type="PROSITE" id="PS50937"/>
    </source>
</evidence>
<reference evidence="5 6" key="1">
    <citation type="submission" date="2019-11" db="EMBL/GenBank/DDBJ databases">
        <title>Paenibacillus monticola sp. nov., a novel PGPR strain isolated from mountain sample in China.</title>
        <authorList>
            <person name="Zhao Q."/>
            <person name="Li H.-P."/>
            <person name="Zhang J.-L."/>
        </authorList>
    </citation>
    <scope>NUCLEOTIDE SEQUENCE [LARGE SCALE GENOMIC DNA]</scope>
    <source>
        <strain evidence="5 6">LC-T2</strain>
    </source>
</reference>
<dbReference type="Proteomes" id="UP000463051">
    <property type="component" value="Unassembled WGS sequence"/>
</dbReference>
<gene>
    <name evidence="5" type="ORF">GJB61_13420</name>
</gene>
<dbReference type="InterPro" id="IPR047057">
    <property type="entry name" value="MerR_fam"/>
</dbReference>
<dbReference type="Gene3D" id="1.10.1660.10">
    <property type="match status" value="1"/>
</dbReference>
<dbReference type="InterPro" id="IPR009061">
    <property type="entry name" value="DNA-bd_dom_put_sf"/>
</dbReference>
<accession>A0A7X2L299</accession>
<evidence type="ECO:0000313" key="6">
    <source>
        <dbReference type="Proteomes" id="UP000463051"/>
    </source>
</evidence>